<dbReference type="Pfam" id="PF02668">
    <property type="entry name" value="TauD"/>
    <property type="match status" value="1"/>
</dbReference>
<keyword evidence="4" id="KW-0560">Oxidoreductase</keyword>
<reference evidence="7" key="1">
    <citation type="journal article" date="2020" name="Stud. Mycol.">
        <title>101 Dothideomycetes genomes: a test case for predicting lifestyles and emergence of pathogens.</title>
        <authorList>
            <person name="Haridas S."/>
            <person name="Albert R."/>
            <person name="Binder M."/>
            <person name="Bloem J."/>
            <person name="Labutti K."/>
            <person name="Salamov A."/>
            <person name="Andreopoulos B."/>
            <person name="Baker S."/>
            <person name="Barry K."/>
            <person name="Bills G."/>
            <person name="Bluhm B."/>
            <person name="Cannon C."/>
            <person name="Castanera R."/>
            <person name="Culley D."/>
            <person name="Daum C."/>
            <person name="Ezra D."/>
            <person name="Gonzalez J."/>
            <person name="Henrissat B."/>
            <person name="Kuo A."/>
            <person name="Liang C."/>
            <person name="Lipzen A."/>
            <person name="Lutzoni F."/>
            <person name="Magnuson J."/>
            <person name="Mondo S."/>
            <person name="Nolan M."/>
            <person name="Ohm R."/>
            <person name="Pangilinan J."/>
            <person name="Park H.-J."/>
            <person name="Ramirez L."/>
            <person name="Alfaro M."/>
            <person name="Sun H."/>
            <person name="Tritt A."/>
            <person name="Yoshinaga Y."/>
            <person name="Zwiers L.-H."/>
            <person name="Turgeon B."/>
            <person name="Goodwin S."/>
            <person name="Spatafora J."/>
            <person name="Crous P."/>
            <person name="Grigoriev I."/>
        </authorList>
    </citation>
    <scope>NUCLEOTIDE SEQUENCE</scope>
    <source>
        <strain evidence="7">CBS 627.86</strain>
    </source>
</reference>
<dbReference type="SUPFAM" id="SSF51197">
    <property type="entry name" value="Clavaminate synthase-like"/>
    <property type="match status" value="1"/>
</dbReference>
<evidence type="ECO:0000256" key="4">
    <source>
        <dbReference type="ARBA" id="ARBA00023002"/>
    </source>
</evidence>
<evidence type="ECO:0000256" key="5">
    <source>
        <dbReference type="ARBA" id="ARBA00023004"/>
    </source>
</evidence>
<dbReference type="OrthoDB" id="5818554at2759"/>
<keyword evidence="5" id="KW-0408">Iron</keyword>
<sequence>MPGSIFPPQLAFEPLHPTFGAECHGVDFSRPVDPTTVDCIRSGLAQYGVLVFRKAQLDDARHVAFASEFGQLDDSTPYIKAGRKHRLAPYTELFDVSNLDDDGNVVSTDSLRFQLGLGNGLFHVDSAFNPRRAGISILRAHELPPKGTGGATAFADTRTAYADLDNETKAKIEDFVVDHSLWHSRRLAAPDCEYLKSMIPEDHFMGRHKLVQLHELSGRTNLYIAHHAHHIEDLGQEEGQTTIRDLLKHATQDKYTFEVEWENNGDIIMWDNTCVMHKACRGSFEGKYIRDMRRATVHDSSSTAWGLNEQTDFRAGMP</sequence>
<dbReference type="AlphaFoldDB" id="A0A6A5Z2I4"/>
<dbReference type="Proteomes" id="UP000799770">
    <property type="component" value="Unassembled WGS sequence"/>
</dbReference>
<keyword evidence="2" id="KW-0479">Metal-binding</keyword>
<evidence type="ECO:0000256" key="3">
    <source>
        <dbReference type="ARBA" id="ARBA00022964"/>
    </source>
</evidence>
<gene>
    <name evidence="7" type="ORF">BDV96DRAFT_578165</name>
</gene>
<dbReference type="InterPro" id="IPR003819">
    <property type="entry name" value="TauD/TfdA-like"/>
</dbReference>
<protein>
    <recommendedName>
        <fullName evidence="6">TauD/TfdA-like domain-containing protein</fullName>
    </recommendedName>
</protein>
<dbReference type="PANTHER" id="PTHR43779:SF3">
    <property type="entry name" value="(3R)-3-[(CARBOXYMETHYL)AMINO]FATTY ACID OXYGENASE_DECARBOXYLASE"/>
    <property type="match status" value="1"/>
</dbReference>
<dbReference type="InterPro" id="IPR042098">
    <property type="entry name" value="TauD-like_sf"/>
</dbReference>
<dbReference type="GO" id="GO:0051213">
    <property type="term" value="F:dioxygenase activity"/>
    <property type="evidence" value="ECO:0007669"/>
    <property type="project" value="UniProtKB-KW"/>
</dbReference>
<name>A0A6A5Z2I4_9PLEO</name>
<dbReference type="PANTHER" id="PTHR43779">
    <property type="entry name" value="DIOXYGENASE RV0097-RELATED"/>
    <property type="match status" value="1"/>
</dbReference>
<evidence type="ECO:0000256" key="2">
    <source>
        <dbReference type="ARBA" id="ARBA00022723"/>
    </source>
</evidence>
<dbReference type="GO" id="GO:0046872">
    <property type="term" value="F:metal ion binding"/>
    <property type="evidence" value="ECO:0007669"/>
    <property type="project" value="UniProtKB-KW"/>
</dbReference>
<feature type="domain" description="TauD/TfdA-like" evidence="6">
    <location>
        <begin position="12"/>
        <end position="296"/>
    </location>
</feature>
<dbReference type="InterPro" id="IPR051178">
    <property type="entry name" value="TfdA_dioxygenase"/>
</dbReference>
<evidence type="ECO:0000313" key="7">
    <source>
        <dbReference type="EMBL" id="KAF2113652.1"/>
    </source>
</evidence>
<evidence type="ECO:0000313" key="8">
    <source>
        <dbReference type="Proteomes" id="UP000799770"/>
    </source>
</evidence>
<organism evidence="7 8">
    <name type="scientific">Lophiotrema nucula</name>
    <dbReference type="NCBI Taxonomy" id="690887"/>
    <lineage>
        <taxon>Eukaryota</taxon>
        <taxon>Fungi</taxon>
        <taxon>Dikarya</taxon>
        <taxon>Ascomycota</taxon>
        <taxon>Pezizomycotina</taxon>
        <taxon>Dothideomycetes</taxon>
        <taxon>Pleosporomycetidae</taxon>
        <taxon>Pleosporales</taxon>
        <taxon>Lophiotremataceae</taxon>
        <taxon>Lophiotrema</taxon>
    </lineage>
</organism>
<keyword evidence="8" id="KW-1185">Reference proteome</keyword>
<dbReference type="EMBL" id="ML977327">
    <property type="protein sequence ID" value="KAF2113652.1"/>
    <property type="molecule type" value="Genomic_DNA"/>
</dbReference>
<dbReference type="Gene3D" id="3.60.130.10">
    <property type="entry name" value="Clavaminate synthase-like"/>
    <property type="match status" value="1"/>
</dbReference>
<comment type="similarity">
    <text evidence="1">Belongs to the TfdA dioxygenase family.</text>
</comment>
<evidence type="ECO:0000256" key="1">
    <source>
        <dbReference type="ARBA" id="ARBA00005896"/>
    </source>
</evidence>
<evidence type="ECO:0000259" key="6">
    <source>
        <dbReference type="Pfam" id="PF02668"/>
    </source>
</evidence>
<proteinExistence type="inferred from homology"/>
<keyword evidence="3" id="KW-0223">Dioxygenase</keyword>
<accession>A0A6A5Z2I4</accession>